<dbReference type="GO" id="GO:0003676">
    <property type="term" value="F:nucleic acid binding"/>
    <property type="evidence" value="ECO:0007669"/>
    <property type="project" value="InterPro"/>
</dbReference>
<evidence type="ECO:0000313" key="2">
    <source>
        <dbReference type="Proteomes" id="UP000235965"/>
    </source>
</evidence>
<name>A0A2J7QS19_9NEOP</name>
<reference evidence="1 2" key="1">
    <citation type="submission" date="2017-12" db="EMBL/GenBank/DDBJ databases">
        <title>Hemimetabolous genomes reveal molecular basis of termite eusociality.</title>
        <authorList>
            <person name="Harrison M.C."/>
            <person name="Jongepier E."/>
            <person name="Robertson H.M."/>
            <person name="Arning N."/>
            <person name="Bitard-Feildel T."/>
            <person name="Chao H."/>
            <person name="Childers C.P."/>
            <person name="Dinh H."/>
            <person name="Doddapaneni H."/>
            <person name="Dugan S."/>
            <person name="Gowin J."/>
            <person name="Greiner C."/>
            <person name="Han Y."/>
            <person name="Hu H."/>
            <person name="Hughes D.S.T."/>
            <person name="Huylmans A.-K."/>
            <person name="Kemena C."/>
            <person name="Kremer L.P.M."/>
            <person name="Lee S.L."/>
            <person name="Lopez-Ezquerra A."/>
            <person name="Mallet L."/>
            <person name="Monroy-Kuhn J.M."/>
            <person name="Moser A."/>
            <person name="Murali S.C."/>
            <person name="Muzny D.M."/>
            <person name="Otani S."/>
            <person name="Piulachs M.-D."/>
            <person name="Poelchau M."/>
            <person name="Qu J."/>
            <person name="Schaub F."/>
            <person name="Wada-Katsumata A."/>
            <person name="Worley K.C."/>
            <person name="Xie Q."/>
            <person name="Ylla G."/>
            <person name="Poulsen M."/>
            <person name="Gibbs R.A."/>
            <person name="Schal C."/>
            <person name="Richards S."/>
            <person name="Belles X."/>
            <person name="Korb J."/>
            <person name="Bornberg-Bauer E."/>
        </authorList>
    </citation>
    <scope>NUCLEOTIDE SEQUENCE [LARGE SCALE GENOMIC DNA]</scope>
    <source>
        <tissue evidence="1">Whole body</tissue>
    </source>
</reference>
<dbReference type="STRING" id="105785.A0A2J7QS19"/>
<dbReference type="PANTHER" id="PTHR46060">
    <property type="entry name" value="MARINER MOS1 TRANSPOSASE-LIKE PROTEIN"/>
    <property type="match status" value="1"/>
</dbReference>
<dbReference type="Proteomes" id="UP000235965">
    <property type="component" value="Unassembled WGS sequence"/>
</dbReference>
<dbReference type="OrthoDB" id="616263at2759"/>
<dbReference type="PANTHER" id="PTHR46060:SF1">
    <property type="entry name" value="MARINER MOS1 TRANSPOSASE-LIKE PROTEIN"/>
    <property type="match status" value="1"/>
</dbReference>
<gene>
    <name evidence="1" type="ORF">B7P43_G10056</name>
</gene>
<dbReference type="EMBL" id="NEVH01011881">
    <property type="protein sequence ID" value="PNF31382.1"/>
    <property type="molecule type" value="Genomic_DNA"/>
</dbReference>
<evidence type="ECO:0008006" key="3">
    <source>
        <dbReference type="Google" id="ProtNLM"/>
    </source>
</evidence>
<dbReference type="AlphaFoldDB" id="A0A2J7QS19"/>
<dbReference type="InParanoid" id="A0A2J7QS19"/>
<proteinExistence type="predicted"/>
<sequence>MASDIQVRTKQRYVIEFITAEQIAPIGIHRRLLNVYGDDTVDVSTVRRWVVCFSSGGSEVHDKPRPGRPCSAATPHIEQRLIHTDRQITTREMCARLNIGCNALETRLGKLDYRKVCSRWVPRMLTQDQKTHRMEVCQDLLATTAHIAKFGWTVLPHPPYSPGLAPSDFHLFGPMKDGLRGQYFPDNDAVIAAVKK</sequence>
<evidence type="ECO:0000313" key="1">
    <source>
        <dbReference type="EMBL" id="PNF31382.1"/>
    </source>
</evidence>
<organism evidence="1 2">
    <name type="scientific">Cryptotermes secundus</name>
    <dbReference type="NCBI Taxonomy" id="105785"/>
    <lineage>
        <taxon>Eukaryota</taxon>
        <taxon>Metazoa</taxon>
        <taxon>Ecdysozoa</taxon>
        <taxon>Arthropoda</taxon>
        <taxon>Hexapoda</taxon>
        <taxon>Insecta</taxon>
        <taxon>Pterygota</taxon>
        <taxon>Neoptera</taxon>
        <taxon>Polyneoptera</taxon>
        <taxon>Dictyoptera</taxon>
        <taxon>Blattodea</taxon>
        <taxon>Blattoidea</taxon>
        <taxon>Termitoidae</taxon>
        <taxon>Kalotermitidae</taxon>
        <taxon>Cryptotermitinae</taxon>
        <taxon>Cryptotermes</taxon>
    </lineage>
</organism>
<keyword evidence="2" id="KW-1185">Reference proteome</keyword>
<dbReference type="InterPro" id="IPR052709">
    <property type="entry name" value="Transposase-MT_Hybrid"/>
</dbReference>
<protein>
    <recommendedName>
        <fullName evidence="3">Mos1 transposase HTH domain-containing protein</fullName>
    </recommendedName>
</protein>
<comment type="caution">
    <text evidence="1">The sequence shown here is derived from an EMBL/GenBank/DDBJ whole genome shotgun (WGS) entry which is preliminary data.</text>
</comment>
<dbReference type="InterPro" id="IPR036397">
    <property type="entry name" value="RNaseH_sf"/>
</dbReference>
<accession>A0A2J7QS19</accession>
<dbReference type="Gene3D" id="3.30.420.10">
    <property type="entry name" value="Ribonuclease H-like superfamily/Ribonuclease H"/>
    <property type="match status" value="1"/>
</dbReference>